<accession>A0A0P6YY28</accession>
<dbReference type="AlphaFoldDB" id="A0A0P6YY28"/>
<dbReference type="EMBL" id="LGKP01000015">
    <property type="protein sequence ID" value="KPL88999.1"/>
    <property type="molecule type" value="Genomic_DNA"/>
</dbReference>
<dbReference type="GO" id="GO:0016747">
    <property type="term" value="F:acyltransferase activity, transferring groups other than amino-acyl groups"/>
    <property type="evidence" value="ECO:0007669"/>
    <property type="project" value="InterPro"/>
</dbReference>
<protein>
    <submittedName>
        <fullName evidence="2">GNAT family acetyltransferase</fullName>
    </submittedName>
</protein>
<dbReference type="STRING" id="70996.SE18_10130"/>
<proteinExistence type="predicted"/>
<comment type="caution">
    <text evidence="2">The sequence shown here is derived from an EMBL/GenBank/DDBJ whole genome shotgun (WGS) entry which is preliminary data.</text>
</comment>
<evidence type="ECO:0000313" key="3">
    <source>
        <dbReference type="Proteomes" id="UP000050277"/>
    </source>
</evidence>
<dbReference type="SUPFAM" id="SSF55729">
    <property type="entry name" value="Acyl-CoA N-acyltransferases (Nat)"/>
    <property type="match status" value="1"/>
</dbReference>
<dbReference type="RefSeq" id="WP_054534323.1">
    <property type="nucleotide sequence ID" value="NZ_LGKP01000015.1"/>
</dbReference>
<dbReference type="Pfam" id="PF00583">
    <property type="entry name" value="Acetyltransf_1"/>
    <property type="match status" value="1"/>
</dbReference>
<dbReference type="PATRIC" id="fig|70996.4.peg.4590"/>
<reference evidence="2 3" key="1">
    <citation type="submission" date="2015-07" db="EMBL/GenBank/DDBJ databases">
        <title>Whole genome sequence of Herpetosiphon geysericola DSM 7119.</title>
        <authorList>
            <person name="Hemp J."/>
            <person name="Ward L.M."/>
            <person name="Pace L.A."/>
            <person name="Fischer W.W."/>
        </authorList>
    </citation>
    <scope>NUCLEOTIDE SEQUENCE [LARGE SCALE GENOMIC DNA]</scope>
    <source>
        <strain evidence="2 3">DSM 7119</strain>
    </source>
</reference>
<dbReference type="Proteomes" id="UP000050277">
    <property type="component" value="Unassembled WGS sequence"/>
</dbReference>
<name>A0A0P6YY28_9CHLR</name>
<sequence>MPDLLVKLYELPAIPSIAGVTIRRAIAPERHVVLDWVARFFYPAWRSECAVAFSQTPISCIIAVEEQKLLGFACYDTTTRNFFGPTGVDPDCRGRGVGTALLVAALEAMKQQGYGYAIVGDAGPVEFYQRTVGAIVIPDSTPGVYRGMLQGDA</sequence>
<organism evidence="2 3">
    <name type="scientific">Herpetosiphon geysericola</name>
    <dbReference type="NCBI Taxonomy" id="70996"/>
    <lineage>
        <taxon>Bacteria</taxon>
        <taxon>Bacillati</taxon>
        <taxon>Chloroflexota</taxon>
        <taxon>Chloroflexia</taxon>
        <taxon>Herpetosiphonales</taxon>
        <taxon>Herpetosiphonaceae</taxon>
        <taxon>Herpetosiphon</taxon>
    </lineage>
</organism>
<dbReference type="OrthoDB" id="4016818at2"/>
<evidence type="ECO:0000259" key="1">
    <source>
        <dbReference type="PROSITE" id="PS51186"/>
    </source>
</evidence>
<gene>
    <name evidence="2" type="ORF">SE18_10130</name>
</gene>
<dbReference type="CDD" id="cd04301">
    <property type="entry name" value="NAT_SF"/>
    <property type="match status" value="1"/>
</dbReference>
<dbReference type="Gene3D" id="3.40.630.30">
    <property type="match status" value="1"/>
</dbReference>
<keyword evidence="3" id="KW-1185">Reference proteome</keyword>
<evidence type="ECO:0000313" key="2">
    <source>
        <dbReference type="EMBL" id="KPL88999.1"/>
    </source>
</evidence>
<dbReference type="PROSITE" id="PS51186">
    <property type="entry name" value="GNAT"/>
    <property type="match status" value="1"/>
</dbReference>
<dbReference type="InterPro" id="IPR000182">
    <property type="entry name" value="GNAT_dom"/>
</dbReference>
<keyword evidence="2" id="KW-0808">Transferase</keyword>
<dbReference type="InterPro" id="IPR016181">
    <property type="entry name" value="Acyl_CoA_acyltransferase"/>
</dbReference>
<feature type="domain" description="N-acetyltransferase" evidence="1">
    <location>
        <begin position="20"/>
        <end position="153"/>
    </location>
</feature>